<dbReference type="InterPro" id="IPR002018">
    <property type="entry name" value="CarbesteraseB"/>
</dbReference>
<dbReference type="PANTHER" id="PTHR43142">
    <property type="entry name" value="CARBOXYLIC ESTER HYDROLASE"/>
    <property type="match status" value="1"/>
</dbReference>
<feature type="compositionally biased region" description="Basic and acidic residues" evidence="4">
    <location>
        <begin position="49"/>
        <end position="62"/>
    </location>
</feature>
<keyword evidence="7" id="KW-1185">Reference proteome</keyword>
<dbReference type="Gene3D" id="3.40.50.1820">
    <property type="entry name" value="alpha/beta hydrolase"/>
    <property type="match status" value="1"/>
</dbReference>
<feature type="region of interest" description="Disordered" evidence="4">
    <location>
        <begin position="39"/>
        <end position="62"/>
    </location>
</feature>
<feature type="compositionally biased region" description="Low complexity" evidence="4">
    <location>
        <begin position="39"/>
        <end position="48"/>
    </location>
</feature>
<evidence type="ECO:0000259" key="5">
    <source>
        <dbReference type="Pfam" id="PF00135"/>
    </source>
</evidence>
<dbReference type="PROSITE" id="PS00122">
    <property type="entry name" value="CARBOXYLESTERASE_B_1"/>
    <property type="match status" value="1"/>
</dbReference>
<dbReference type="InterPro" id="IPR029058">
    <property type="entry name" value="AB_hydrolase_fold"/>
</dbReference>
<keyword evidence="2 3" id="KW-0378">Hydrolase</keyword>
<dbReference type="EMBL" id="CP059404">
    <property type="protein sequence ID" value="QNE89990.1"/>
    <property type="molecule type" value="Genomic_DNA"/>
</dbReference>
<proteinExistence type="inferred from homology"/>
<evidence type="ECO:0000256" key="3">
    <source>
        <dbReference type="RuleBase" id="RU361235"/>
    </source>
</evidence>
<dbReference type="RefSeq" id="WP_185176364.1">
    <property type="nucleotide sequence ID" value="NZ_CP059404.1"/>
</dbReference>
<evidence type="ECO:0000256" key="4">
    <source>
        <dbReference type="SAM" id="MobiDB-lite"/>
    </source>
</evidence>
<feature type="domain" description="Carboxylesterase type B" evidence="5">
    <location>
        <begin position="65"/>
        <end position="193"/>
    </location>
</feature>
<dbReference type="Pfam" id="PF00135">
    <property type="entry name" value="COesterase"/>
    <property type="match status" value="1"/>
</dbReference>
<name>A0A7G7CQX4_9CORY</name>
<gene>
    <name evidence="6" type="ORF">H0194_02885</name>
</gene>
<sequence>MAPARTVTVDSPVGRITGTATDGVATFYSIPFAEFPDPFGPAAAGPKATPDRDIDATSPRPDDVALTVTAPEGTRFGADLPVLVYIHGGRFEHGSHIDEMVTGEHAARAGFIQVNLGYRLGLSGFLPFEKDTPGTYRGTDDLQLGLEWVQRTIESFGGDPTNVTLVGQSAGAAAALWLARKDHYRGSFRRVWAASPCFPRGDIARRKSTLRTLLSAPVTRASLGTLHATKPEKLRRAYDRARKIYGTDLFLGPWPYDPEELADVPLVVTATREEFHNLPTARAWDAKPAPPTLRLKALARFMGMGKDRFGFWRDRASRPQLAGQLITDAVCRRFVVDTANARPQAHVATFVRSAGTKEALHCDDLPFLFGRSSDEQAVHAISGLLLGFARGQALPWPEYGEEHVIADVDVSTGDLEINPRSLDHVAAAMRPLRASADAAGRGLGER</sequence>
<protein>
    <recommendedName>
        <fullName evidence="3">Carboxylic ester hydrolase</fullName>
        <ecNumber evidence="3">3.1.1.-</ecNumber>
    </recommendedName>
</protein>
<dbReference type="KEGG" id="cik:H0194_02885"/>
<comment type="similarity">
    <text evidence="1 3">Belongs to the type-B carboxylesterase/lipase family.</text>
</comment>
<dbReference type="Proteomes" id="UP000515743">
    <property type="component" value="Chromosome"/>
</dbReference>
<dbReference type="GO" id="GO:0016787">
    <property type="term" value="F:hydrolase activity"/>
    <property type="evidence" value="ECO:0007669"/>
    <property type="project" value="UniProtKB-KW"/>
</dbReference>
<dbReference type="SUPFAM" id="SSF53474">
    <property type="entry name" value="alpha/beta-Hydrolases"/>
    <property type="match status" value="1"/>
</dbReference>
<evidence type="ECO:0000313" key="7">
    <source>
        <dbReference type="Proteomes" id="UP000515743"/>
    </source>
</evidence>
<dbReference type="InterPro" id="IPR019826">
    <property type="entry name" value="Carboxylesterase_B_AS"/>
</dbReference>
<reference evidence="6 7" key="1">
    <citation type="submission" date="2020-07" db="EMBL/GenBank/DDBJ databases">
        <title>Complete genome and description of Corynebacterium incognita strain Marseille-Q3630 sp. nov.</title>
        <authorList>
            <person name="Boxberger M."/>
        </authorList>
    </citation>
    <scope>NUCLEOTIDE SEQUENCE [LARGE SCALE GENOMIC DNA]</scope>
    <source>
        <strain evidence="6 7">Marseille-Q3630</strain>
    </source>
</reference>
<organism evidence="6 7">
    <name type="scientific">Corynebacterium incognita</name>
    <dbReference type="NCBI Taxonomy" id="2754725"/>
    <lineage>
        <taxon>Bacteria</taxon>
        <taxon>Bacillati</taxon>
        <taxon>Actinomycetota</taxon>
        <taxon>Actinomycetes</taxon>
        <taxon>Mycobacteriales</taxon>
        <taxon>Corynebacteriaceae</taxon>
        <taxon>Corynebacterium</taxon>
    </lineage>
</organism>
<evidence type="ECO:0000256" key="2">
    <source>
        <dbReference type="ARBA" id="ARBA00022801"/>
    </source>
</evidence>
<evidence type="ECO:0000313" key="6">
    <source>
        <dbReference type="EMBL" id="QNE89990.1"/>
    </source>
</evidence>
<dbReference type="PANTHER" id="PTHR43142:SF1">
    <property type="entry name" value="CARBOXYLIC ESTER HYDROLASE"/>
    <property type="match status" value="1"/>
</dbReference>
<dbReference type="AlphaFoldDB" id="A0A7G7CQX4"/>
<evidence type="ECO:0000256" key="1">
    <source>
        <dbReference type="ARBA" id="ARBA00005964"/>
    </source>
</evidence>
<dbReference type="EC" id="3.1.1.-" evidence="3"/>
<accession>A0A7G7CQX4</accession>